<proteinExistence type="predicted"/>
<evidence type="ECO:0000313" key="1">
    <source>
        <dbReference type="EMBL" id="EPB89361.1"/>
    </source>
</evidence>
<dbReference type="InParanoid" id="S2JGD5"/>
<dbReference type="OrthoDB" id="2251053at2759"/>
<name>S2JGD5_MUCC1</name>
<dbReference type="VEuPathDB" id="FungiDB:HMPREF1544_03870"/>
<accession>S2JGD5</accession>
<evidence type="ECO:0000313" key="2">
    <source>
        <dbReference type="Proteomes" id="UP000014254"/>
    </source>
</evidence>
<gene>
    <name evidence="1" type="ORF">HMPREF1544_03870</name>
</gene>
<dbReference type="OMA" id="HIAYNGF"/>
<dbReference type="EMBL" id="KE123936">
    <property type="protein sequence ID" value="EPB89361.1"/>
    <property type="molecule type" value="Genomic_DNA"/>
</dbReference>
<keyword evidence="2" id="KW-1185">Reference proteome</keyword>
<reference evidence="2" key="1">
    <citation type="submission" date="2013-05" db="EMBL/GenBank/DDBJ databases">
        <title>The Genome sequence of Mucor circinelloides f. circinelloides 1006PhL.</title>
        <authorList>
            <consortium name="The Broad Institute Genomics Platform"/>
            <person name="Cuomo C."/>
            <person name="Earl A."/>
            <person name="Findley K."/>
            <person name="Lee S.C."/>
            <person name="Walker B."/>
            <person name="Young S."/>
            <person name="Zeng Q."/>
            <person name="Gargeya S."/>
            <person name="Fitzgerald M."/>
            <person name="Haas B."/>
            <person name="Abouelleil A."/>
            <person name="Allen A.W."/>
            <person name="Alvarado L."/>
            <person name="Arachchi H.M."/>
            <person name="Berlin A.M."/>
            <person name="Chapman S.B."/>
            <person name="Gainer-Dewar J."/>
            <person name="Goldberg J."/>
            <person name="Griggs A."/>
            <person name="Gujja S."/>
            <person name="Hansen M."/>
            <person name="Howarth C."/>
            <person name="Imamovic A."/>
            <person name="Ireland A."/>
            <person name="Larimer J."/>
            <person name="McCowan C."/>
            <person name="Murphy C."/>
            <person name="Pearson M."/>
            <person name="Poon T.W."/>
            <person name="Priest M."/>
            <person name="Roberts A."/>
            <person name="Saif S."/>
            <person name="Shea T."/>
            <person name="Sisk P."/>
            <person name="Sykes S."/>
            <person name="Wortman J."/>
            <person name="Nusbaum C."/>
            <person name="Birren B."/>
        </authorList>
    </citation>
    <scope>NUCLEOTIDE SEQUENCE [LARGE SCALE GENOMIC DNA]</scope>
    <source>
        <strain evidence="2">1006PhL</strain>
    </source>
</reference>
<sequence length="283" mass="31664">MKNIFSQEELLEIQDFGSSLLVHPVNNSISSDLTLLGEMDDILEVYNHFRRLDYHPLLDHLVAWLAMSITNTSFNFLGSRPLTASFESDNLYNFWGFLNTTCFYSKIEVISKEKCSIANGKAMNAKRKLSSLEEVSRKAVGRNMDTIYVDGEMEIGALEIGNQKNDGTKDLKDGYLKLPIVMKDMMKTIIDKHPAMKKKVNIVGYNIQGNQISYMSMDCPKGLQQLPYPTSAEDYASLMPALLHIAYNGFKTMSNTLNAVESDKSLLSAIIPSGNPLVLPDSL</sequence>
<dbReference type="Proteomes" id="UP000014254">
    <property type="component" value="Unassembled WGS sequence"/>
</dbReference>
<protein>
    <submittedName>
        <fullName evidence="1">Uncharacterized protein</fullName>
    </submittedName>
</protein>
<dbReference type="AlphaFoldDB" id="S2JGD5"/>
<organism evidence="1 2">
    <name type="scientific">Mucor circinelloides f. circinelloides (strain 1006PhL)</name>
    <name type="common">Mucormycosis agent</name>
    <name type="synonym">Calyptromyces circinelloides</name>
    <dbReference type="NCBI Taxonomy" id="1220926"/>
    <lineage>
        <taxon>Eukaryota</taxon>
        <taxon>Fungi</taxon>
        <taxon>Fungi incertae sedis</taxon>
        <taxon>Mucoromycota</taxon>
        <taxon>Mucoromycotina</taxon>
        <taxon>Mucoromycetes</taxon>
        <taxon>Mucorales</taxon>
        <taxon>Mucorineae</taxon>
        <taxon>Mucoraceae</taxon>
        <taxon>Mucor</taxon>
    </lineage>
</organism>